<accession>A0A1Z4BPY7</accession>
<keyword evidence="2" id="KW-0808">Transferase</keyword>
<dbReference type="RefSeq" id="WP_088594317.1">
    <property type="nucleotide sequence ID" value="NZ_CP022022.1"/>
</dbReference>
<proteinExistence type="predicted"/>
<dbReference type="GO" id="GO:0032259">
    <property type="term" value="P:methylation"/>
    <property type="evidence" value="ECO:0007669"/>
    <property type="project" value="UniProtKB-KW"/>
</dbReference>
<dbReference type="PANTHER" id="PTHR43861:SF1">
    <property type="entry name" value="TRANS-ACONITATE 2-METHYLTRANSFERASE"/>
    <property type="match status" value="1"/>
</dbReference>
<dbReference type="PANTHER" id="PTHR43861">
    <property type="entry name" value="TRANS-ACONITATE 2-METHYLTRANSFERASE-RELATED"/>
    <property type="match status" value="1"/>
</dbReference>
<dbReference type="Proteomes" id="UP000197007">
    <property type="component" value="Chromosome"/>
</dbReference>
<dbReference type="Gene3D" id="3.40.50.150">
    <property type="entry name" value="Vaccinia Virus protein VP39"/>
    <property type="match status" value="1"/>
</dbReference>
<dbReference type="AlphaFoldDB" id="A0A1Z4BPY7"/>
<protein>
    <submittedName>
        <fullName evidence="2">SAM-dependent methyltransferase</fullName>
    </submittedName>
</protein>
<keyword evidence="2" id="KW-0489">Methyltransferase</keyword>
<evidence type="ECO:0000313" key="3">
    <source>
        <dbReference type="Proteomes" id="UP000197007"/>
    </source>
</evidence>
<dbReference type="KEGG" id="capn:CBG49_09555"/>
<dbReference type="EMBL" id="CP022022">
    <property type="protein sequence ID" value="ASF43303.1"/>
    <property type="molecule type" value="Genomic_DNA"/>
</dbReference>
<dbReference type="InterPro" id="IPR013216">
    <property type="entry name" value="Methyltransf_11"/>
</dbReference>
<name>A0A1Z4BPY7_9FLAO</name>
<dbReference type="SUPFAM" id="SSF53335">
    <property type="entry name" value="S-adenosyl-L-methionine-dependent methyltransferases"/>
    <property type="match status" value="1"/>
</dbReference>
<organism evidence="2 3">
    <name type="scientific">Capnocytophaga endodontalis</name>
    <dbReference type="NCBI Taxonomy" id="2708117"/>
    <lineage>
        <taxon>Bacteria</taxon>
        <taxon>Pseudomonadati</taxon>
        <taxon>Bacteroidota</taxon>
        <taxon>Flavobacteriia</taxon>
        <taxon>Flavobacteriales</taxon>
        <taxon>Flavobacteriaceae</taxon>
        <taxon>Capnocytophaga</taxon>
    </lineage>
</organism>
<gene>
    <name evidence="2" type="ORF">CBG49_09555</name>
</gene>
<dbReference type="InterPro" id="IPR029063">
    <property type="entry name" value="SAM-dependent_MTases_sf"/>
</dbReference>
<feature type="domain" description="Methyltransferase type 11" evidence="1">
    <location>
        <begin position="54"/>
        <end position="153"/>
    </location>
</feature>
<dbReference type="GO" id="GO:0008757">
    <property type="term" value="F:S-adenosylmethionine-dependent methyltransferase activity"/>
    <property type="evidence" value="ECO:0007669"/>
    <property type="project" value="InterPro"/>
</dbReference>
<reference evidence="3" key="1">
    <citation type="submission" date="2017-06" db="EMBL/GenBank/DDBJ databases">
        <title>Complete genome sequence of Capnocytophaga sp. KCOM 1579 (=ChDC OS43) isolated from a human refractory periapical abscess lesion.</title>
        <authorList>
            <person name="Kook J.-K."/>
            <person name="Park S.-N."/>
            <person name="Lim Y.K."/>
            <person name="Roh H."/>
        </authorList>
    </citation>
    <scope>NUCLEOTIDE SEQUENCE [LARGE SCALE GENOMIC DNA]</scope>
    <source>
        <strain evidence="3">ChDC OS43</strain>
    </source>
</reference>
<sequence>MTPPITDMRLLGQLFRHPEGDYAKEVGDFIFASNSAMINCTIDCLALQPHQKVLEIGFGNGNHLPYLFNKESSLQYIGVETSAAMITEATEYNNVLVSQKKVHFLEVAADKLPNFDYSFDVCFSVNTLYFLENPLYYYKKIRALLSSQGKVAIGFIDKSTGEKTPFAREGFQFYTAEEVAEILKVAGFEDITKLPFEETLVSAKGKSIQRKYWVVIGTC</sequence>
<keyword evidence="3" id="KW-1185">Reference proteome</keyword>
<evidence type="ECO:0000259" key="1">
    <source>
        <dbReference type="Pfam" id="PF08241"/>
    </source>
</evidence>
<dbReference type="Pfam" id="PF08241">
    <property type="entry name" value="Methyltransf_11"/>
    <property type="match status" value="1"/>
</dbReference>
<evidence type="ECO:0000313" key="2">
    <source>
        <dbReference type="EMBL" id="ASF43303.1"/>
    </source>
</evidence>